<dbReference type="InterPro" id="IPR050493">
    <property type="entry name" value="FAD-dep_Monooxygenase_BioMet"/>
</dbReference>
<dbReference type="EMBL" id="KQ965768">
    <property type="protein sequence ID" value="KXS14536.1"/>
    <property type="molecule type" value="Genomic_DNA"/>
</dbReference>
<evidence type="ECO:0000256" key="3">
    <source>
        <dbReference type="ARBA" id="ARBA00022827"/>
    </source>
</evidence>
<evidence type="ECO:0000256" key="2">
    <source>
        <dbReference type="ARBA" id="ARBA00022630"/>
    </source>
</evidence>
<dbReference type="OrthoDB" id="655030at2759"/>
<comment type="similarity">
    <text evidence="1">Belongs to the paxM FAD-dependent monooxygenase family.</text>
</comment>
<keyword evidence="8" id="KW-1185">Reference proteome</keyword>
<evidence type="ECO:0000259" key="6">
    <source>
        <dbReference type="Pfam" id="PF01494"/>
    </source>
</evidence>
<dbReference type="GO" id="GO:0071949">
    <property type="term" value="F:FAD binding"/>
    <property type="evidence" value="ECO:0007669"/>
    <property type="project" value="InterPro"/>
</dbReference>
<name>A0A139ACJ0_GONPJ</name>
<dbReference type="SUPFAM" id="SSF51905">
    <property type="entry name" value="FAD/NAD(P)-binding domain"/>
    <property type="match status" value="1"/>
</dbReference>
<evidence type="ECO:0000313" key="8">
    <source>
        <dbReference type="Proteomes" id="UP000070544"/>
    </source>
</evidence>
<keyword evidence="4" id="KW-0560">Oxidoreductase</keyword>
<dbReference type="PANTHER" id="PTHR13789">
    <property type="entry name" value="MONOOXYGENASE"/>
    <property type="match status" value="1"/>
</dbReference>
<dbReference type="STRING" id="1344416.A0A139ACJ0"/>
<reference evidence="7 8" key="1">
    <citation type="journal article" date="2015" name="Genome Biol. Evol.">
        <title>Phylogenomic analyses indicate that early fungi evolved digesting cell walls of algal ancestors of land plants.</title>
        <authorList>
            <person name="Chang Y."/>
            <person name="Wang S."/>
            <person name="Sekimoto S."/>
            <person name="Aerts A.L."/>
            <person name="Choi C."/>
            <person name="Clum A."/>
            <person name="LaButti K.M."/>
            <person name="Lindquist E.A."/>
            <person name="Yee Ngan C."/>
            <person name="Ohm R.A."/>
            <person name="Salamov A.A."/>
            <person name="Grigoriev I.V."/>
            <person name="Spatafora J.W."/>
            <person name="Berbee M.L."/>
        </authorList>
    </citation>
    <scope>NUCLEOTIDE SEQUENCE [LARGE SCALE GENOMIC DNA]</scope>
    <source>
        <strain evidence="7 8">JEL478</strain>
    </source>
</reference>
<keyword evidence="2" id="KW-0285">Flavoprotein</keyword>
<dbReference type="PRINTS" id="PR00420">
    <property type="entry name" value="RNGMNOXGNASE"/>
</dbReference>
<dbReference type="AlphaFoldDB" id="A0A139ACJ0"/>
<dbReference type="Pfam" id="PF01494">
    <property type="entry name" value="FAD_binding_3"/>
    <property type="match status" value="1"/>
</dbReference>
<evidence type="ECO:0000256" key="4">
    <source>
        <dbReference type="ARBA" id="ARBA00023002"/>
    </source>
</evidence>
<protein>
    <submittedName>
        <fullName evidence="7">FAD/NAD(P)-binding domain-containing protein</fullName>
    </submittedName>
</protein>
<sequence>MSNSPRKTVKFLIVGAGPGGISSASSIRRHLQLLPPFDGSDPSLPQIEYELFEMKKHVGEHVGVQYSLALGNRERWDAVFGDKGMNIRDKVDPLVTELKEVRYVYGDGRPIWSRVVPKGSDVGKYIGQAKRAALLEAMIDTLPKDKVQYNKQIVSWRQWEENGGGVELNFADGTTAKGDFLIASDGIYSQFRLKYIPESMPVVTDIGSIYLLARIPKDAKDPITEKLRHMVNVECTSLTSLAKDSTAGIFPLRNDELCIFLEVRKPWENANLPAGQTLEETPFEQLREIGIRMSNLEHAANPVLAKSFEYALNAGFTVWRLKHLPDVPYSLQGRILLMGDAVHAMIPYLGRGAVTAIEDGAMLGPALRDGLVKGKTVAQVLKQYADERLPVTQAMWAMTLREMDNWWEIGAGNRDPSKLVLAEMDAARRKKVEGGGKKKAKAQL</sequence>
<dbReference type="InterPro" id="IPR002938">
    <property type="entry name" value="FAD-bd"/>
</dbReference>
<proteinExistence type="inferred from homology"/>
<evidence type="ECO:0000256" key="5">
    <source>
        <dbReference type="ARBA" id="ARBA00023033"/>
    </source>
</evidence>
<accession>A0A139ACJ0</accession>
<feature type="domain" description="FAD-binding" evidence="6">
    <location>
        <begin position="318"/>
        <end position="396"/>
    </location>
</feature>
<evidence type="ECO:0000313" key="7">
    <source>
        <dbReference type="EMBL" id="KXS14536.1"/>
    </source>
</evidence>
<dbReference type="Proteomes" id="UP000070544">
    <property type="component" value="Unassembled WGS sequence"/>
</dbReference>
<dbReference type="PANTHER" id="PTHR13789:SF309">
    <property type="entry name" value="PUTATIVE (AFU_ORTHOLOGUE AFUA_6G14510)-RELATED"/>
    <property type="match status" value="1"/>
</dbReference>
<dbReference type="Gene3D" id="3.50.50.60">
    <property type="entry name" value="FAD/NAD(P)-binding domain"/>
    <property type="match status" value="1"/>
</dbReference>
<keyword evidence="5" id="KW-0503">Monooxygenase</keyword>
<organism evidence="7 8">
    <name type="scientific">Gonapodya prolifera (strain JEL478)</name>
    <name type="common">Monoblepharis prolifera</name>
    <dbReference type="NCBI Taxonomy" id="1344416"/>
    <lineage>
        <taxon>Eukaryota</taxon>
        <taxon>Fungi</taxon>
        <taxon>Fungi incertae sedis</taxon>
        <taxon>Chytridiomycota</taxon>
        <taxon>Chytridiomycota incertae sedis</taxon>
        <taxon>Monoblepharidomycetes</taxon>
        <taxon>Monoblepharidales</taxon>
        <taxon>Gonapodyaceae</taxon>
        <taxon>Gonapodya</taxon>
    </lineage>
</organism>
<keyword evidence="3" id="KW-0274">FAD</keyword>
<dbReference type="InterPro" id="IPR036188">
    <property type="entry name" value="FAD/NAD-bd_sf"/>
</dbReference>
<gene>
    <name evidence="7" type="ORF">M427DRAFT_135674</name>
</gene>
<evidence type="ECO:0000256" key="1">
    <source>
        <dbReference type="ARBA" id="ARBA00007992"/>
    </source>
</evidence>
<dbReference type="GO" id="GO:0004497">
    <property type="term" value="F:monooxygenase activity"/>
    <property type="evidence" value="ECO:0007669"/>
    <property type="project" value="UniProtKB-KW"/>
</dbReference>